<keyword evidence="1" id="KW-0732">Signal</keyword>
<dbReference type="EMBL" id="FMZO01000002">
    <property type="protein sequence ID" value="SDC40369.1"/>
    <property type="molecule type" value="Genomic_DNA"/>
</dbReference>
<evidence type="ECO:0000313" key="3">
    <source>
        <dbReference type="Proteomes" id="UP000198757"/>
    </source>
</evidence>
<dbReference type="AlphaFoldDB" id="A0A1G6LAU2"/>
<dbReference type="STRING" id="1285928.SAMN04487894_102286"/>
<keyword evidence="3" id="KW-1185">Reference proteome</keyword>
<organism evidence="2 3">
    <name type="scientific">Niabella drilacis (strain DSM 25811 / CCM 8410 / CCUG 62505 / LMG 26954 / E90)</name>
    <dbReference type="NCBI Taxonomy" id="1285928"/>
    <lineage>
        <taxon>Bacteria</taxon>
        <taxon>Pseudomonadati</taxon>
        <taxon>Bacteroidota</taxon>
        <taxon>Chitinophagia</taxon>
        <taxon>Chitinophagales</taxon>
        <taxon>Chitinophagaceae</taxon>
        <taxon>Niabella</taxon>
    </lineage>
</organism>
<gene>
    <name evidence="2" type="ORF">SAMN04487894_102286</name>
</gene>
<feature type="chain" id="PRO_5011700837" description="MG2 domain-containing protein" evidence="1">
    <location>
        <begin position="24"/>
        <end position="897"/>
    </location>
</feature>
<reference evidence="3" key="1">
    <citation type="submission" date="2016-10" db="EMBL/GenBank/DDBJ databases">
        <authorList>
            <person name="Varghese N."/>
            <person name="Submissions S."/>
        </authorList>
    </citation>
    <scope>NUCLEOTIDE SEQUENCE [LARGE SCALE GENOMIC DNA]</scope>
    <source>
        <strain evidence="3">DSM 25811 / CCM 8410 / LMG 26954 / E90</strain>
    </source>
</reference>
<name>A0A1G6LAU2_NIADE</name>
<evidence type="ECO:0000313" key="2">
    <source>
        <dbReference type="EMBL" id="SDC40369.1"/>
    </source>
</evidence>
<feature type="signal peptide" evidence="1">
    <location>
        <begin position="1"/>
        <end position="23"/>
    </location>
</feature>
<evidence type="ECO:0000256" key="1">
    <source>
        <dbReference type="SAM" id="SignalP"/>
    </source>
</evidence>
<protein>
    <recommendedName>
        <fullName evidence="4">MG2 domain-containing protein</fullName>
    </recommendedName>
</protein>
<sequence>MYIKPFPLLLFVTFMSLCGVSNAQLATAQREKLYLHTDKNNYLQGDTIWYKLYLTEALYHMPSEKSGVAYIELINANKKIVQRYALHVTDGTAFGQFSTDSLFEAGRYLLRAYTRWMRNFGDSLLYQREITLSRKKQQWFISGQTAEIETNGRKSNIRLTFSLKDAQNTPLQNTATQILITDEKERSIRQSTFTTGSDAAARVDFPLTQQQIPQRFHVRIGDDPKHPYAAFRINLKKDIDLQFLPESGHLIAGVENTVAFKAVQENGRSAAVAGRIVDPSSTTITEFAQQYKGMGTFGLIPQPGVRYTAILENGQKFQLPESEINGTLLHVKNNASSGNIEFMIKGAGAALNKPYFLTVQQKGYEIYKTRISLTETTPGVSIQRASFLSGVASARLLTENGQVLNERAFFVNHQDPLSLNISTSKTAYHKKDSVTLKINIRDADQSPAEGSFSIAVTDDQQVEKNREKDPNILSYLLLQSDLKGTIETPGYYVSNTSDSITRAADALMLTQGFIKYNWDSTTFKYEAEPEFVIKGKVIKGIGGKAKNARIVLTGTQKDGEPIMLVTRTNEKGEFVFNQIPPFEASSFGAILMGDDFKKFGRSVTFSNKADTANVQSIIVTNRDADNEATIINNIKLAAQEALANWVRDSTMMENVTVTAKQAVANSQNRNGPGKADLVITDAEIKPEYGKKKNLMDLITAKVKGFHYAGNELYMEDPTGRKSRVWPKFYIDGIDAMKGVGDGFVLLDLLTSFTMPEIRGVEVFFSRNLTEAYIRQSLNPKEQIDVMRDLTVAFEVTTYSGQGPYRKAVMGKSYLFPQPFHYGRTFYAPRYNTPSKTEGITDLRSTIYWNANVMTNEKGEAVLSFYTGDNPGTYTIWMEGMDFKGNTGLQVQKIQVKE</sequence>
<dbReference type="Proteomes" id="UP000198757">
    <property type="component" value="Unassembled WGS sequence"/>
</dbReference>
<dbReference type="Gene3D" id="2.60.40.1930">
    <property type="match status" value="1"/>
</dbReference>
<proteinExistence type="predicted"/>
<accession>A0A1G6LAU2</accession>
<evidence type="ECO:0008006" key="4">
    <source>
        <dbReference type="Google" id="ProtNLM"/>
    </source>
</evidence>